<dbReference type="AlphaFoldDB" id="R7SGA1"/>
<accession>R7SGA1</accession>
<dbReference type="GeneID" id="19202390"/>
<feature type="compositionally biased region" description="Basic and acidic residues" evidence="1">
    <location>
        <begin position="101"/>
        <end position="131"/>
    </location>
</feature>
<name>R7SGA1_CONPW</name>
<dbReference type="Proteomes" id="UP000053558">
    <property type="component" value="Unassembled WGS sequence"/>
</dbReference>
<keyword evidence="3" id="KW-1185">Reference proteome</keyword>
<evidence type="ECO:0000313" key="3">
    <source>
        <dbReference type="Proteomes" id="UP000053558"/>
    </source>
</evidence>
<sequence length="152" mass="17210">MTNYSGMYEQYMSKTRRVASRPVGRRGKTSSVKFVTRGDPTERKGKRSRPQRMAVESTPSLRPAGSANDEGVRPPALQRGQSPRWASGNDEADAGLRRKSAGGEEERRRGGEEKRRRGKEEERKRGGEERDRRRRLLPHILSARDNSAPHAQ</sequence>
<evidence type="ECO:0000256" key="1">
    <source>
        <dbReference type="SAM" id="MobiDB-lite"/>
    </source>
</evidence>
<dbReference type="EMBL" id="JH711594">
    <property type="protein sequence ID" value="EIW74119.1"/>
    <property type="molecule type" value="Genomic_DNA"/>
</dbReference>
<feature type="region of interest" description="Disordered" evidence="1">
    <location>
        <begin position="13"/>
        <end position="152"/>
    </location>
</feature>
<protein>
    <submittedName>
        <fullName evidence="2">Uncharacterized protein</fullName>
    </submittedName>
</protein>
<dbReference type="KEGG" id="cput:CONPUDRAFT_147898"/>
<evidence type="ECO:0000313" key="2">
    <source>
        <dbReference type="EMBL" id="EIW74119.1"/>
    </source>
</evidence>
<feature type="compositionally biased region" description="Basic residues" evidence="1">
    <location>
        <begin position="14"/>
        <end position="28"/>
    </location>
</feature>
<dbReference type="RefSeq" id="XP_007775696.1">
    <property type="nucleotide sequence ID" value="XM_007777506.1"/>
</dbReference>
<gene>
    <name evidence="2" type="ORF">CONPUDRAFT_147898</name>
</gene>
<proteinExistence type="predicted"/>
<organism evidence="2 3">
    <name type="scientific">Coniophora puteana (strain RWD-64-598)</name>
    <name type="common">Brown rot fungus</name>
    <dbReference type="NCBI Taxonomy" id="741705"/>
    <lineage>
        <taxon>Eukaryota</taxon>
        <taxon>Fungi</taxon>
        <taxon>Dikarya</taxon>
        <taxon>Basidiomycota</taxon>
        <taxon>Agaricomycotina</taxon>
        <taxon>Agaricomycetes</taxon>
        <taxon>Agaricomycetidae</taxon>
        <taxon>Boletales</taxon>
        <taxon>Coniophorineae</taxon>
        <taxon>Coniophoraceae</taxon>
        <taxon>Coniophora</taxon>
    </lineage>
</organism>
<reference evidence="3" key="1">
    <citation type="journal article" date="2012" name="Science">
        <title>The Paleozoic origin of enzymatic lignin decomposition reconstructed from 31 fungal genomes.</title>
        <authorList>
            <person name="Floudas D."/>
            <person name="Binder M."/>
            <person name="Riley R."/>
            <person name="Barry K."/>
            <person name="Blanchette R.A."/>
            <person name="Henrissat B."/>
            <person name="Martinez A.T."/>
            <person name="Otillar R."/>
            <person name="Spatafora J.W."/>
            <person name="Yadav J.S."/>
            <person name="Aerts A."/>
            <person name="Benoit I."/>
            <person name="Boyd A."/>
            <person name="Carlson A."/>
            <person name="Copeland A."/>
            <person name="Coutinho P.M."/>
            <person name="de Vries R.P."/>
            <person name="Ferreira P."/>
            <person name="Findley K."/>
            <person name="Foster B."/>
            <person name="Gaskell J."/>
            <person name="Glotzer D."/>
            <person name="Gorecki P."/>
            <person name="Heitman J."/>
            <person name="Hesse C."/>
            <person name="Hori C."/>
            <person name="Igarashi K."/>
            <person name="Jurgens J.A."/>
            <person name="Kallen N."/>
            <person name="Kersten P."/>
            <person name="Kohler A."/>
            <person name="Kuees U."/>
            <person name="Kumar T.K.A."/>
            <person name="Kuo A."/>
            <person name="LaButti K."/>
            <person name="Larrondo L.F."/>
            <person name="Lindquist E."/>
            <person name="Ling A."/>
            <person name="Lombard V."/>
            <person name="Lucas S."/>
            <person name="Lundell T."/>
            <person name="Martin R."/>
            <person name="McLaughlin D.J."/>
            <person name="Morgenstern I."/>
            <person name="Morin E."/>
            <person name="Murat C."/>
            <person name="Nagy L.G."/>
            <person name="Nolan M."/>
            <person name="Ohm R.A."/>
            <person name="Patyshakuliyeva A."/>
            <person name="Rokas A."/>
            <person name="Ruiz-Duenas F.J."/>
            <person name="Sabat G."/>
            <person name="Salamov A."/>
            <person name="Samejima M."/>
            <person name="Schmutz J."/>
            <person name="Slot J.C."/>
            <person name="St John F."/>
            <person name="Stenlid J."/>
            <person name="Sun H."/>
            <person name="Sun S."/>
            <person name="Syed K."/>
            <person name="Tsang A."/>
            <person name="Wiebenga A."/>
            <person name="Young D."/>
            <person name="Pisabarro A."/>
            <person name="Eastwood D.C."/>
            <person name="Martin F."/>
            <person name="Cullen D."/>
            <person name="Grigoriev I.V."/>
            <person name="Hibbett D.S."/>
        </authorList>
    </citation>
    <scope>NUCLEOTIDE SEQUENCE [LARGE SCALE GENOMIC DNA]</scope>
    <source>
        <strain evidence="3">RWD-64-598 SS2</strain>
    </source>
</reference>